<dbReference type="AlphaFoldDB" id="A0A1Z3HL72"/>
<feature type="domain" description="Methyltransferase" evidence="1">
    <location>
        <begin position="104"/>
        <end position="167"/>
    </location>
</feature>
<keyword evidence="2" id="KW-0808">Transferase</keyword>
<dbReference type="KEGG" id="hhg:XM38_020030"/>
<evidence type="ECO:0000313" key="3">
    <source>
        <dbReference type="Proteomes" id="UP000191901"/>
    </source>
</evidence>
<dbReference type="PANTHER" id="PTHR43591">
    <property type="entry name" value="METHYLTRANSFERASE"/>
    <property type="match status" value="1"/>
</dbReference>
<evidence type="ECO:0000313" key="2">
    <source>
        <dbReference type="EMBL" id="ASC71053.1"/>
    </source>
</evidence>
<keyword evidence="2" id="KW-0489">Methyltransferase</keyword>
<organism evidence="2 3">
    <name type="scientific">Halomicronema hongdechloris C2206</name>
    <dbReference type="NCBI Taxonomy" id="1641165"/>
    <lineage>
        <taxon>Bacteria</taxon>
        <taxon>Bacillati</taxon>
        <taxon>Cyanobacteriota</taxon>
        <taxon>Cyanophyceae</taxon>
        <taxon>Nodosilineales</taxon>
        <taxon>Nodosilineaceae</taxon>
        <taxon>Halomicronema</taxon>
    </lineage>
</organism>
<dbReference type="Gene3D" id="3.40.50.150">
    <property type="entry name" value="Vaccinia Virus protein VP39"/>
    <property type="match status" value="1"/>
</dbReference>
<dbReference type="CDD" id="cd02440">
    <property type="entry name" value="AdoMet_MTases"/>
    <property type="match status" value="1"/>
</dbReference>
<accession>A0A1Z3HL72</accession>
<dbReference type="GO" id="GO:0032259">
    <property type="term" value="P:methylation"/>
    <property type="evidence" value="ECO:0007669"/>
    <property type="project" value="UniProtKB-KW"/>
</dbReference>
<dbReference type="InterPro" id="IPR041698">
    <property type="entry name" value="Methyltransf_25"/>
</dbReference>
<sequence>MATGQDTLFARFLAPLFDHLLDREALLAYRHQFDWEQQCDRIANPKLTYPDYYRKAAFHGIEQGYLSADAAVTYDPITQYVLPPNETWVRQALIDKIQGQPRRILDLGCGTGTTTHLLKQTFPAAEVIGLDLSPHMLVVAEDKARQANLAIHWVHGNAEPHPLSSGSLRSSHRLSALP</sequence>
<dbReference type="PANTHER" id="PTHR43591:SF99">
    <property type="entry name" value="OS06G0646000 PROTEIN"/>
    <property type="match status" value="1"/>
</dbReference>
<reference evidence="2 3" key="1">
    <citation type="journal article" date="2016" name="Biochim. Biophys. Acta">
        <title>Characterization of red-shifted phycobilisomes isolated from the chlorophyll f-containing cyanobacterium Halomicronema hongdechloris.</title>
        <authorList>
            <person name="Li Y."/>
            <person name="Lin Y."/>
            <person name="Garvey C.J."/>
            <person name="Birch D."/>
            <person name="Corkery R.W."/>
            <person name="Loughlin P.C."/>
            <person name="Scheer H."/>
            <person name="Willows R.D."/>
            <person name="Chen M."/>
        </authorList>
    </citation>
    <scope>NUCLEOTIDE SEQUENCE [LARGE SCALE GENOMIC DNA]</scope>
    <source>
        <strain evidence="2 3">C2206</strain>
    </source>
</reference>
<dbReference type="InterPro" id="IPR029063">
    <property type="entry name" value="SAM-dependent_MTases_sf"/>
</dbReference>
<gene>
    <name evidence="2" type="primary">menG_2</name>
    <name evidence="2" type="ORF">XM38_020030</name>
</gene>
<dbReference type="EMBL" id="CP021983">
    <property type="protein sequence ID" value="ASC71053.1"/>
    <property type="molecule type" value="Genomic_DNA"/>
</dbReference>
<proteinExistence type="predicted"/>
<dbReference type="EC" id="2.1.1.163" evidence="2"/>
<dbReference type="Pfam" id="PF13649">
    <property type="entry name" value="Methyltransf_25"/>
    <property type="match status" value="1"/>
</dbReference>
<dbReference type="Proteomes" id="UP000191901">
    <property type="component" value="Chromosome"/>
</dbReference>
<protein>
    <submittedName>
        <fullName evidence="2">Demethylmenaquinone methyltransferase</fullName>
        <ecNumber evidence="2">2.1.1.163</ecNumber>
    </submittedName>
</protein>
<evidence type="ECO:0000259" key="1">
    <source>
        <dbReference type="Pfam" id="PF13649"/>
    </source>
</evidence>
<dbReference type="SUPFAM" id="SSF53335">
    <property type="entry name" value="S-adenosyl-L-methionine-dependent methyltransferases"/>
    <property type="match status" value="1"/>
</dbReference>
<dbReference type="GO" id="GO:0043770">
    <property type="term" value="F:demethylmenaquinone methyltransferase activity"/>
    <property type="evidence" value="ECO:0007669"/>
    <property type="project" value="UniProtKB-EC"/>
</dbReference>
<keyword evidence="3" id="KW-1185">Reference proteome</keyword>
<name>A0A1Z3HL72_9CYAN</name>